<dbReference type="EMBL" id="LAZR01000819">
    <property type="protein sequence ID" value="KKN57100.1"/>
    <property type="molecule type" value="Genomic_DNA"/>
</dbReference>
<gene>
    <name evidence="1" type="ORF">LCGC14_0565720</name>
</gene>
<name>A0A0F9RKK0_9ZZZZ</name>
<sequence>MGVPETVWDKIKRGEFGRTDAAIAEVLCSVGRQLALRLDKLIDMQMRAVEEPEPIALPYGQKEPYTPIGRLVELMRLDLASYPRNHATVPVTNAGVIMISNPLPYTIPLMVTNLDNAQFLYYGSAPAAITNSPMIPPEQGLKILLSPESDLYGIVAGADINVAISDLDLPTI</sequence>
<dbReference type="AlphaFoldDB" id="A0A0F9RKK0"/>
<comment type="caution">
    <text evidence="1">The sequence shown here is derived from an EMBL/GenBank/DDBJ whole genome shotgun (WGS) entry which is preliminary data.</text>
</comment>
<reference evidence="1" key="1">
    <citation type="journal article" date="2015" name="Nature">
        <title>Complex archaea that bridge the gap between prokaryotes and eukaryotes.</title>
        <authorList>
            <person name="Spang A."/>
            <person name="Saw J.H."/>
            <person name="Jorgensen S.L."/>
            <person name="Zaremba-Niedzwiedzka K."/>
            <person name="Martijn J."/>
            <person name="Lind A.E."/>
            <person name="van Eijk R."/>
            <person name="Schleper C."/>
            <person name="Guy L."/>
            <person name="Ettema T.J."/>
        </authorList>
    </citation>
    <scope>NUCLEOTIDE SEQUENCE</scope>
</reference>
<organism evidence="1">
    <name type="scientific">marine sediment metagenome</name>
    <dbReference type="NCBI Taxonomy" id="412755"/>
    <lineage>
        <taxon>unclassified sequences</taxon>
        <taxon>metagenomes</taxon>
        <taxon>ecological metagenomes</taxon>
    </lineage>
</organism>
<proteinExistence type="predicted"/>
<protein>
    <submittedName>
        <fullName evidence="1">Uncharacterized protein</fullName>
    </submittedName>
</protein>
<accession>A0A0F9RKK0</accession>
<evidence type="ECO:0000313" key="1">
    <source>
        <dbReference type="EMBL" id="KKN57100.1"/>
    </source>
</evidence>